<dbReference type="OrthoDB" id="206308at2157"/>
<proteinExistence type="predicted"/>
<dbReference type="EMBL" id="BMOQ01000004">
    <property type="protein sequence ID" value="GGN16729.1"/>
    <property type="molecule type" value="Genomic_DNA"/>
</dbReference>
<sequence length="185" mass="20153">MWPWAHLGLAYVAYLFVRPRAWWRADRLTLGALVLGTQLPDLIDKPAAWVFGVLPSGRSLAHSLVFVLPLLLIVAVVCRRRARREAGVAFGFGVLSHLVLDALGPFLAGDYGELGFLLWPLTPPPPYDEPGNLGELLTAVLGTQFSPAFALQLAVGALLGTVFCYHVWRAGSAGTGDDPGRRRRR</sequence>
<dbReference type="InterPro" id="IPR007404">
    <property type="entry name" value="YdjM-like"/>
</dbReference>
<protein>
    <recommendedName>
        <fullName evidence="4">Metal-dependent hydrolase</fullName>
    </recommendedName>
</protein>
<comment type="caution">
    <text evidence="2">The sequence shown here is derived from an EMBL/GenBank/DDBJ whole genome shotgun (WGS) entry which is preliminary data.</text>
</comment>
<evidence type="ECO:0000313" key="2">
    <source>
        <dbReference type="EMBL" id="GGN16729.1"/>
    </source>
</evidence>
<evidence type="ECO:0000256" key="1">
    <source>
        <dbReference type="SAM" id="Phobius"/>
    </source>
</evidence>
<keyword evidence="1" id="KW-1133">Transmembrane helix</keyword>
<feature type="transmembrane region" description="Helical" evidence="1">
    <location>
        <begin position="89"/>
        <end position="108"/>
    </location>
</feature>
<reference evidence="2 3" key="1">
    <citation type="journal article" date="2019" name="Int. J. Syst. Evol. Microbiol.">
        <title>The Global Catalogue of Microorganisms (GCM) 10K type strain sequencing project: providing services to taxonomists for standard genome sequencing and annotation.</title>
        <authorList>
            <consortium name="The Broad Institute Genomics Platform"/>
            <consortium name="The Broad Institute Genome Sequencing Center for Infectious Disease"/>
            <person name="Wu L."/>
            <person name="Ma J."/>
        </authorList>
    </citation>
    <scope>NUCLEOTIDE SEQUENCE [LARGE SCALE GENOMIC DNA]</scope>
    <source>
        <strain evidence="2 3">JCM 16331</strain>
    </source>
</reference>
<feature type="transmembrane region" description="Helical" evidence="1">
    <location>
        <begin position="149"/>
        <end position="168"/>
    </location>
</feature>
<dbReference type="RefSeq" id="WP_188878307.1">
    <property type="nucleotide sequence ID" value="NZ_BMOQ01000004.1"/>
</dbReference>
<keyword evidence="1" id="KW-0812">Transmembrane</keyword>
<evidence type="ECO:0008006" key="4">
    <source>
        <dbReference type="Google" id="ProtNLM"/>
    </source>
</evidence>
<dbReference type="Proteomes" id="UP000608850">
    <property type="component" value="Unassembled WGS sequence"/>
</dbReference>
<dbReference type="AlphaFoldDB" id="A0A830GAR8"/>
<organism evidence="2 3">
    <name type="scientific">Halarchaeum nitratireducens</name>
    <dbReference type="NCBI Taxonomy" id="489913"/>
    <lineage>
        <taxon>Archaea</taxon>
        <taxon>Methanobacteriati</taxon>
        <taxon>Methanobacteriota</taxon>
        <taxon>Stenosarchaea group</taxon>
        <taxon>Halobacteria</taxon>
        <taxon>Halobacteriales</taxon>
        <taxon>Halobacteriaceae</taxon>
    </lineage>
</organism>
<keyword evidence="3" id="KW-1185">Reference proteome</keyword>
<keyword evidence="1" id="KW-0472">Membrane</keyword>
<feature type="transmembrane region" description="Helical" evidence="1">
    <location>
        <begin position="59"/>
        <end position="77"/>
    </location>
</feature>
<evidence type="ECO:0000313" key="3">
    <source>
        <dbReference type="Proteomes" id="UP000608850"/>
    </source>
</evidence>
<name>A0A830GAR8_9EURY</name>
<dbReference type="Pfam" id="PF04307">
    <property type="entry name" value="YdjM"/>
    <property type="match status" value="1"/>
</dbReference>
<gene>
    <name evidence="2" type="ORF">GCM10009021_16760</name>
</gene>
<accession>A0A830GAR8</accession>